<dbReference type="PANTHER" id="PTHR22594">
    <property type="entry name" value="ASPARTYL/LYSYL-TRNA SYNTHETASE"/>
    <property type="match status" value="1"/>
</dbReference>
<dbReference type="AlphaFoldDB" id="A0AAV5GHW1"/>
<evidence type="ECO:0000256" key="8">
    <source>
        <dbReference type="SAM" id="MobiDB-lite"/>
    </source>
</evidence>
<feature type="domain" description="Aminoacyl-transfer RNA synthetases class-II family profile" evidence="9">
    <location>
        <begin position="165"/>
        <end position="524"/>
    </location>
</feature>
<dbReference type="EC" id="6.1.1.22" evidence="2"/>
<dbReference type="InterPro" id="IPR006195">
    <property type="entry name" value="aa-tRNA-synth_II"/>
</dbReference>
<reference evidence="10 11" key="1">
    <citation type="submission" date="2021-12" db="EMBL/GenBank/DDBJ databases">
        <title>High titer production of polyol ester of fatty acids by Rhodotorula paludigena BS15 towards product separation-free biomass refinery.</title>
        <authorList>
            <person name="Mano J."/>
            <person name="Ono H."/>
            <person name="Tanaka T."/>
            <person name="Naito K."/>
            <person name="Sushida H."/>
            <person name="Ike M."/>
            <person name="Tokuyasu K."/>
            <person name="Kitaoka M."/>
        </authorList>
    </citation>
    <scope>NUCLEOTIDE SEQUENCE [LARGE SCALE GENOMIC DNA]</scope>
    <source>
        <strain evidence="10 11">BS15</strain>
    </source>
</reference>
<dbReference type="GO" id="GO:0005739">
    <property type="term" value="C:mitochondrion"/>
    <property type="evidence" value="ECO:0007669"/>
    <property type="project" value="TreeGrafter"/>
</dbReference>
<evidence type="ECO:0000313" key="11">
    <source>
        <dbReference type="Proteomes" id="UP001342314"/>
    </source>
</evidence>
<dbReference type="EMBL" id="BQKY01000004">
    <property type="protein sequence ID" value="GJN89070.1"/>
    <property type="molecule type" value="Genomic_DNA"/>
</dbReference>
<evidence type="ECO:0000256" key="4">
    <source>
        <dbReference type="ARBA" id="ARBA00022741"/>
    </source>
</evidence>
<keyword evidence="11" id="KW-1185">Reference proteome</keyword>
<evidence type="ECO:0000256" key="5">
    <source>
        <dbReference type="ARBA" id="ARBA00022840"/>
    </source>
</evidence>
<dbReference type="SUPFAM" id="SSF50249">
    <property type="entry name" value="Nucleic acid-binding proteins"/>
    <property type="match status" value="1"/>
</dbReference>
<dbReference type="SUPFAM" id="SSF55681">
    <property type="entry name" value="Class II aaRS and biotin synthetases"/>
    <property type="match status" value="1"/>
</dbReference>
<dbReference type="GO" id="GO:0003676">
    <property type="term" value="F:nucleic acid binding"/>
    <property type="evidence" value="ECO:0007669"/>
    <property type="project" value="InterPro"/>
</dbReference>
<dbReference type="InterPro" id="IPR012340">
    <property type="entry name" value="NA-bd_OB-fold"/>
</dbReference>
<comment type="caution">
    <text evidence="10">The sequence shown here is derived from an EMBL/GenBank/DDBJ whole genome shotgun (WGS) entry which is preliminary data.</text>
</comment>
<evidence type="ECO:0000313" key="10">
    <source>
        <dbReference type="EMBL" id="GJN89070.1"/>
    </source>
</evidence>
<dbReference type="InterPro" id="IPR045864">
    <property type="entry name" value="aa-tRNA-synth_II/BPL/LPL"/>
</dbReference>
<feature type="compositionally biased region" description="Low complexity" evidence="8">
    <location>
        <begin position="229"/>
        <end position="239"/>
    </location>
</feature>
<evidence type="ECO:0000256" key="7">
    <source>
        <dbReference type="ARBA" id="ARBA00023146"/>
    </source>
</evidence>
<dbReference type="Gene3D" id="3.30.930.10">
    <property type="entry name" value="Bira Bifunctional Protein, Domain 2"/>
    <property type="match status" value="1"/>
</dbReference>
<keyword evidence="7" id="KW-0030">Aminoacyl-tRNA synthetase</keyword>
<sequence length="532" mass="57513">MPPRPRLPAWRLPARHLHASAWTKQPRTAAPPLSTSIAASLARAAGEEQAGRTELHGWIRSIRRQKNISFAVLSDGSQVGGVQVVLPKGLDDNLTVGCSASLQGQWVESRGKGQDKEFKVETVDFVGESDAETYPMPNTKQGIPLPVMRKNAHLRARKEGPAAVLRVRSEMNWAMANYLRREGFVRVEMPVITSSDCEGAGEVFRVVEAAPEAPAPASTAPASSPPPAESNASATDSSSTPPPPASPSRYLTVSTQLHLEAITSSLPRAYTLAPCFRAEKSDTARHLQEFTMLEAEVAFLDADAPTALDQVMTVAEETVRAIAAHVRAMPDTEAHFAKHSPGLVGRFDALLALERYPRISYTDVVALLQAHHARDPAAFAFAPTWGAGLQTEHERWLAEVHVQGPVFVTDYPTALKPFYMLPNSPSSSSASPSGAATAVGPTTACFDLLVPQLGELAGGSLREHRVTELERAMAAHGLDPRAYEWYLDLRRYGTTRHGGFGLGWERLVGLLTGEGNVRECTAFPRAAEGSRF</sequence>
<proteinExistence type="inferred from homology"/>
<protein>
    <recommendedName>
        <fullName evidence="2">asparagine--tRNA ligase</fullName>
        <ecNumber evidence="2">6.1.1.22</ecNumber>
    </recommendedName>
</protein>
<dbReference type="InterPro" id="IPR004365">
    <property type="entry name" value="NA-bd_OB_tRNA"/>
</dbReference>
<keyword evidence="5" id="KW-0067">ATP-binding</keyword>
<dbReference type="InterPro" id="IPR004364">
    <property type="entry name" value="Aa-tRNA-synt_II"/>
</dbReference>
<keyword evidence="4" id="KW-0547">Nucleotide-binding</keyword>
<accession>A0AAV5GHW1</accession>
<dbReference type="InterPro" id="IPR004522">
    <property type="entry name" value="Asn-tRNA-ligase"/>
</dbReference>
<name>A0AAV5GHW1_9BASI</name>
<keyword evidence="6" id="KW-0648">Protein biosynthesis</keyword>
<comment type="similarity">
    <text evidence="1">Belongs to the class-II aminoacyl-tRNA synthetase family.</text>
</comment>
<dbReference type="PANTHER" id="PTHR22594:SF34">
    <property type="entry name" value="ASPARAGINE--TRNA LIGASE, MITOCHONDRIAL-RELATED"/>
    <property type="match status" value="1"/>
</dbReference>
<dbReference type="PROSITE" id="PS50862">
    <property type="entry name" value="AA_TRNA_LIGASE_II"/>
    <property type="match status" value="1"/>
</dbReference>
<dbReference type="Pfam" id="PF00152">
    <property type="entry name" value="tRNA-synt_2"/>
    <property type="match status" value="1"/>
</dbReference>
<dbReference type="InterPro" id="IPR002312">
    <property type="entry name" value="Asp/Asn-tRNA-synth_IIb"/>
</dbReference>
<feature type="region of interest" description="Disordered" evidence="8">
    <location>
        <begin position="214"/>
        <end position="250"/>
    </location>
</feature>
<dbReference type="GO" id="GO:0006421">
    <property type="term" value="P:asparaginyl-tRNA aminoacylation"/>
    <property type="evidence" value="ECO:0007669"/>
    <property type="project" value="InterPro"/>
</dbReference>
<dbReference type="PRINTS" id="PR01042">
    <property type="entry name" value="TRNASYNTHASP"/>
</dbReference>
<dbReference type="NCBIfam" id="TIGR00457">
    <property type="entry name" value="asnS"/>
    <property type="match status" value="1"/>
</dbReference>
<dbReference type="Gene3D" id="2.40.50.140">
    <property type="entry name" value="Nucleic acid-binding proteins"/>
    <property type="match status" value="1"/>
</dbReference>
<dbReference type="GO" id="GO:0004816">
    <property type="term" value="F:asparagine-tRNA ligase activity"/>
    <property type="evidence" value="ECO:0007669"/>
    <property type="project" value="UniProtKB-EC"/>
</dbReference>
<evidence type="ECO:0000256" key="2">
    <source>
        <dbReference type="ARBA" id="ARBA00012816"/>
    </source>
</evidence>
<gene>
    <name evidence="10" type="ORF">Rhopal_002044-T1</name>
</gene>
<dbReference type="GO" id="GO:0005524">
    <property type="term" value="F:ATP binding"/>
    <property type="evidence" value="ECO:0007669"/>
    <property type="project" value="UniProtKB-KW"/>
</dbReference>
<evidence type="ECO:0000256" key="3">
    <source>
        <dbReference type="ARBA" id="ARBA00022598"/>
    </source>
</evidence>
<keyword evidence="3" id="KW-0436">Ligase</keyword>
<evidence type="ECO:0000259" key="9">
    <source>
        <dbReference type="PROSITE" id="PS50862"/>
    </source>
</evidence>
<evidence type="ECO:0000256" key="6">
    <source>
        <dbReference type="ARBA" id="ARBA00022917"/>
    </source>
</evidence>
<dbReference type="Pfam" id="PF01336">
    <property type="entry name" value="tRNA_anti-codon"/>
    <property type="match status" value="1"/>
</dbReference>
<dbReference type="Proteomes" id="UP001342314">
    <property type="component" value="Unassembled WGS sequence"/>
</dbReference>
<evidence type="ECO:0000256" key="1">
    <source>
        <dbReference type="ARBA" id="ARBA00008226"/>
    </source>
</evidence>
<organism evidence="10 11">
    <name type="scientific">Rhodotorula paludigena</name>
    <dbReference type="NCBI Taxonomy" id="86838"/>
    <lineage>
        <taxon>Eukaryota</taxon>
        <taxon>Fungi</taxon>
        <taxon>Dikarya</taxon>
        <taxon>Basidiomycota</taxon>
        <taxon>Pucciniomycotina</taxon>
        <taxon>Microbotryomycetes</taxon>
        <taxon>Sporidiobolales</taxon>
        <taxon>Sporidiobolaceae</taxon>
        <taxon>Rhodotorula</taxon>
    </lineage>
</organism>
<dbReference type="CDD" id="cd04318">
    <property type="entry name" value="EcAsnRS_like_N"/>
    <property type="match status" value="1"/>
</dbReference>